<evidence type="ECO:0000313" key="1">
    <source>
        <dbReference type="EMBL" id="KFB09356.1"/>
    </source>
</evidence>
<organism evidence="1 2">
    <name type="scientific">Nitratireductor basaltis</name>
    <dbReference type="NCBI Taxonomy" id="472175"/>
    <lineage>
        <taxon>Bacteria</taxon>
        <taxon>Pseudomonadati</taxon>
        <taxon>Pseudomonadota</taxon>
        <taxon>Alphaproteobacteria</taxon>
        <taxon>Hyphomicrobiales</taxon>
        <taxon>Phyllobacteriaceae</taxon>
        <taxon>Nitratireductor</taxon>
    </lineage>
</organism>
<protein>
    <submittedName>
        <fullName evidence="1">Heme oxygenase</fullName>
    </submittedName>
</protein>
<dbReference type="SUPFAM" id="SSF48613">
    <property type="entry name" value="Heme oxygenase-like"/>
    <property type="match status" value="1"/>
</dbReference>
<dbReference type="eggNOG" id="COG3230">
    <property type="taxonomic scope" value="Bacteria"/>
</dbReference>
<comment type="caution">
    <text evidence="1">The sequence shown here is derived from an EMBL/GenBank/DDBJ whole genome shotgun (WGS) entry which is preliminary data.</text>
</comment>
<reference evidence="1 2" key="1">
    <citation type="submission" date="2014-05" db="EMBL/GenBank/DDBJ databases">
        <title>Draft Genome Sequence of Nitratireductor basaltis Strain UMTGB225, A Marine Bacterium Isolated from Green Barrel Tunicate.</title>
        <authorList>
            <person name="Gan H.Y."/>
        </authorList>
    </citation>
    <scope>NUCLEOTIDE SEQUENCE [LARGE SCALE GENOMIC DNA]</scope>
    <source>
        <strain evidence="1 2">UMTGB225</strain>
    </source>
</reference>
<gene>
    <name evidence="1" type="ORF">EL18_00371</name>
</gene>
<dbReference type="Proteomes" id="UP000053675">
    <property type="component" value="Unassembled WGS sequence"/>
</dbReference>
<sequence length="219" mass="24217">MYRWRQHFTADKGEEVSTHSAQLTEQEMLLVLQPQTEHGSVLTALREATAEQHRKLEERFDAVSELADMHRRPQVIARYAAFYSSAFAALGPELEPLHELRFKHRRQAWEAVNMLQASADCATGFPAPADLREALGSFYVVEGSILGGRFIQAQLKKQDVEAAELAFLNPYGTAGGSMWRSLLSAIEEHGSGDLGIAAICRGATRAFDHAEFVLCGGTK</sequence>
<dbReference type="AlphaFoldDB" id="A0A084U8S0"/>
<evidence type="ECO:0000313" key="2">
    <source>
        <dbReference type="Proteomes" id="UP000053675"/>
    </source>
</evidence>
<proteinExistence type="predicted"/>
<accession>A0A084U8S0</accession>
<dbReference type="CDD" id="cd19166">
    <property type="entry name" value="HemeO-bac"/>
    <property type="match status" value="1"/>
</dbReference>
<keyword evidence="2" id="KW-1185">Reference proteome</keyword>
<dbReference type="PATRIC" id="fig|472175.3.peg.385"/>
<name>A0A084U8S0_9HYPH</name>
<dbReference type="InterPro" id="IPR016084">
    <property type="entry name" value="Haem_Oase-like_multi-hlx"/>
</dbReference>
<dbReference type="EMBL" id="JMQM01000001">
    <property type="protein sequence ID" value="KFB09356.1"/>
    <property type="molecule type" value="Genomic_DNA"/>
</dbReference>
<dbReference type="STRING" id="472175.EL18_00371"/>
<dbReference type="Gene3D" id="1.20.910.10">
    <property type="entry name" value="Heme oxygenase-like"/>
    <property type="match status" value="1"/>
</dbReference>